<protein>
    <recommendedName>
        <fullName evidence="5">Secreted protein</fullName>
    </recommendedName>
</protein>
<feature type="region of interest" description="Disordered" evidence="1">
    <location>
        <begin position="29"/>
        <end position="158"/>
    </location>
</feature>
<feature type="compositionally biased region" description="Polar residues" evidence="1">
    <location>
        <begin position="53"/>
        <end position="85"/>
    </location>
</feature>
<gene>
    <name evidence="3" type="ORF">BLNAU_4946</name>
</gene>
<feature type="compositionally biased region" description="Basic and acidic residues" evidence="1">
    <location>
        <begin position="33"/>
        <end position="43"/>
    </location>
</feature>
<evidence type="ECO:0008006" key="5">
    <source>
        <dbReference type="Google" id="ProtNLM"/>
    </source>
</evidence>
<feature type="signal peptide" evidence="2">
    <location>
        <begin position="1"/>
        <end position="20"/>
    </location>
</feature>
<dbReference type="Proteomes" id="UP001281761">
    <property type="component" value="Unassembled WGS sequence"/>
</dbReference>
<accession>A0ABQ9Y8I1</accession>
<proteinExistence type="predicted"/>
<evidence type="ECO:0000313" key="3">
    <source>
        <dbReference type="EMBL" id="KAK2960063.1"/>
    </source>
</evidence>
<feature type="chain" id="PRO_5045121454" description="Secreted protein" evidence="2">
    <location>
        <begin position="21"/>
        <end position="158"/>
    </location>
</feature>
<evidence type="ECO:0000256" key="2">
    <source>
        <dbReference type="SAM" id="SignalP"/>
    </source>
</evidence>
<dbReference type="EMBL" id="JARBJD010000025">
    <property type="protein sequence ID" value="KAK2960063.1"/>
    <property type="molecule type" value="Genomic_DNA"/>
</dbReference>
<keyword evidence="2" id="KW-0732">Signal</keyword>
<name>A0ABQ9Y8I1_9EUKA</name>
<keyword evidence="4" id="KW-1185">Reference proteome</keyword>
<organism evidence="3 4">
    <name type="scientific">Blattamonas nauphoetae</name>
    <dbReference type="NCBI Taxonomy" id="2049346"/>
    <lineage>
        <taxon>Eukaryota</taxon>
        <taxon>Metamonada</taxon>
        <taxon>Preaxostyla</taxon>
        <taxon>Oxymonadida</taxon>
        <taxon>Blattamonas</taxon>
    </lineage>
</organism>
<feature type="compositionally biased region" description="Acidic residues" evidence="1">
    <location>
        <begin position="97"/>
        <end position="111"/>
    </location>
</feature>
<sequence>MMIFFSFSLTSVLLIPQAACTSVGQTHWPRYNRARDDPDYAEKWDEEDKAEGTVQNTPNDAQLHQGQPGQHGNGDWSGQPQQSQEMGEADKEHVGDDEIPVAPTEEEDEEGDGARLVKRRATNQNTSCDVPPTVEVTPRNHPEMKISPPNIALEKKLD</sequence>
<reference evidence="3 4" key="1">
    <citation type="journal article" date="2022" name="bioRxiv">
        <title>Genomics of Preaxostyla Flagellates Illuminates Evolutionary Transitions and the Path Towards Mitochondrial Loss.</title>
        <authorList>
            <person name="Novak L.V.F."/>
            <person name="Treitli S.C."/>
            <person name="Pyrih J."/>
            <person name="Halakuc P."/>
            <person name="Pipaliya S.V."/>
            <person name="Vacek V."/>
            <person name="Brzon O."/>
            <person name="Soukal P."/>
            <person name="Eme L."/>
            <person name="Dacks J.B."/>
            <person name="Karnkowska A."/>
            <person name="Elias M."/>
            <person name="Hampl V."/>
        </authorList>
    </citation>
    <scope>NUCLEOTIDE SEQUENCE [LARGE SCALE GENOMIC DNA]</scope>
    <source>
        <strain evidence="3">NAU3</strain>
        <tissue evidence="3">Gut</tissue>
    </source>
</reference>
<comment type="caution">
    <text evidence="3">The sequence shown here is derived from an EMBL/GenBank/DDBJ whole genome shotgun (WGS) entry which is preliminary data.</text>
</comment>
<evidence type="ECO:0000313" key="4">
    <source>
        <dbReference type="Proteomes" id="UP001281761"/>
    </source>
</evidence>
<evidence type="ECO:0000256" key="1">
    <source>
        <dbReference type="SAM" id="MobiDB-lite"/>
    </source>
</evidence>